<evidence type="ECO:0000256" key="5">
    <source>
        <dbReference type="ARBA" id="ARBA00011882"/>
    </source>
</evidence>
<reference evidence="16" key="1">
    <citation type="journal article" date="2019" name="Int. J. Syst. Evol. Microbiol.">
        <title>The Global Catalogue of Microorganisms (GCM) 10K type strain sequencing project: providing services to taxonomists for standard genome sequencing and annotation.</title>
        <authorList>
            <consortium name="The Broad Institute Genomics Platform"/>
            <consortium name="The Broad Institute Genome Sequencing Center for Infectious Disease"/>
            <person name="Wu L."/>
            <person name="Ma J."/>
        </authorList>
    </citation>
    <scope>NUCLEOTIDE SEQUENCE [LARGE SCALE GENOMIC DNA]</scope>
    <source>
        <strain evidence="16">CGMCC 4.7405</strain>
    </source>
</reference>
<dbReference type="InterPro" id="IPR011707">
    <property type="entry name" value="Cu-oxidase-like_N"/>
</dbReference>
<sequence length="855" mass="89311">MTQLIDLAPPAARRRNGPRGPLFVWANVIVLGWLAVAVVLFTVHDALGLPSWLALHALLLGSVTTAVLVWSEHFVVTLCRVPGPPPRRIAFGLGALNLFVLLVLTGVVVDAAVLSGLGGAGVAMIATVHTAFLVRTHRKSLQRRFGYLIGFYGAASTSLAVGAVLGAGLAAGAPEWHARLFTAHVHVTLLGWVGLAVLGTLFTLWPTTLGTRIADGTASATRRALPALGAGLVLAVAGMLAADLWVTVAGLTAYAAGVALAAIPLVRAVATRRPRGPAAWMLAAGTGWLGVAVLLDAVRLLVAGSIDALPDVTDAVMPVLVLGFTAQVLVGALTQLLPVVLGRGPSEHRTISEVLHRGWRARLVAGNVAVVLVAGEWPAPLPLIGWALGALSTGTFAALALRAAIPVAFRGALSPTSGSAGTTTGVVAGLAVVVLAVALATSGHGSPADTSAAGADARTVDVTLSGMRIRPDTVEVPAGTRLVLRVTNQDAVPHDLRVDDGPHTPRLRQGETAHLDLGQIRGEHQAWCAVAGHRAAGMTMTIRTQNDHQHTAATPAVPDGDTRGLDLAAAPSPGWKPRDARLAPATGTVHQVELRVTEQDLEVAPGRRQRQWTFAGSAPGPALRGRVGDQFEVTLINDTTMGHGIDFHAGALAPDGPMRTIAPGERLLYRFTAHRAGAWLYHCSTMPMSQHIANGMYGAVIIDPPGLPAADQEYLLVSSQLYLGEPGSDAQVTKIRAGRPDGWTFNGTAAQYDHAPLTVHTGQRVRIWLVNAGPGDTTAFHVVGAQFDTVYREGAWLLRPSDTTGGAQVLDLAPAQGGFVELSFPEPGHYPFVDHDMRHAENGAHGHFTVAEPPR</sequence>
<dbReference type="CDD" id="cd11020">
    <property type="entry name" value="CuRO_1_CuNIR"/>
    <property type="match status" value="1"/>
</dbReference>
<comment type="catalytic activity">
    <reaction evidence="11">
        <text>nitric oxide + Fe(III)-[cytochrome c] + H2O = Fe(II)-[cytochrome c] + nitrite + 2 H(+)</text>
        <dbReference type="Rhea" id="RHEA:15233"/>
        <dbReference type="Rhea" id="RHEA-COMP:10350"/>
        <dbReference type="Rhea" id="RHEA-COMP:14399"/>
        <dbReference type="ChEBI" id="CHEBI:15377"/>
        <dbReference type="ChEBI" id="CHEBI:15378"/>
        <dbReference type="ChEBI" id="CHEBI:16301"/>
        <dbReference type="ChEBI" id="CHEBI:16480"/>
        <dbReference type="ChEBI" id="CHEBI:29033"/>
        <dbReference type="ChEBI" id="CHEBI:29034"/>
        <dbReference type="EC" id="1.7.2.1"/>
    </reaction>
</comment>
<feature type="transmembrane region" description="Helical" evidence="12">
    <location>
        <begin position="383"/>
        <end position="405"/>
    </location>
</feature>
<comment type="caution">
    <text evidence="15">The sequence shown here is derived from an EMBL/GenBank/DDBJ whole genome shotgun (WGS) entry which is preliminary data.</text>
</comment>
<keyword evidence="10" id="KW-0186">Copper</keyword>
<evidence type="ECO:0000256" key="10">
    <source>
        <dbReference type="ARBA" id="ARBA00023008"/>
    </source>
</evidence>
<dbReference type="PRINTS" id="PR00695">
    <property type="entry name" value="CUNO2RDTASE"/>
</dbReference>
<dbReference type="PANTHER" id="PTHR11709:SF394">
    <property type="entry name" value="FI03373P-RELATED"/>
    <property type="match status" value="1"/>
</dbReference>
<feature type="domain" description="Plastocyanin-like" evidence="13">
    <location>
        <begin position="596"/>
        <end position="705"/>
    </location>
</feature>
<dbReference type="Proteomes" id="UP001595690">
    <property type="component" value="Unassembled WGS sequence"/>
</dbReference>
<keyword evidence="12" id="KW-1133">Transmembrane helix</keyword>
<evidence type="ECO:0000256" key="4">
    <source>
        <dbReference type="ARBA" id="ARBA00011233"/>
    </source>
</evidence>
<dbReference type="InterPro" id="IPR028096">
    <property type="entry name" value="EfeO_Cupredoxin"/>
</dbReference>
<dbReference type="InterPro" id="IPR008972">
    <property type="entry name" value="Cupredoxin"/>
</dbReference>
<dbReference type="Pfam" id="PF07732">
    <property type="entry name" value="Cu-oxidase_3"/>
    <property type="match status" value="1"/>
</dbReference>
<evidence type="ECO:0000256" key="11">
    <source>
        <dbReference type="ARBA" id="ARBA00049340"/>
    </source>
</evidence>
<keyword evidence="8" id="KW-0677">Repeat</keyword>
<dbReference type="RefSeq" id="WP_382368162.1">
    <property type="nucleotide sequence ID" value="NZ_JBHRZI010000004.1"/>
</dbReference>
<evidence type="ECO:0000256" key="9">
    <source>
        <dbReference type="ARBA" id="ARBA00023002"/>
    </source>
</evidence>
<evidence type="ECO:0000256" key="2">
    <source>
        <dbReference type="ARBA" id="ARBA00001973"/>
    </source>
</evidence>
<feature type="domain" description="EfeO-type cupredoxin-like" evidence="14">
    <location>
        <begin position="433"/>
        <end position="532"/>
    </location>
</feature>
<comment type="similarity">
    <text evidence="3">Belongs to the multicopper oxidase family.</text>
</comment>
<keyword evidence="9" id="KW-0560">Oxidoreductase</keyword>
<evidence type="ECO:0000256" key="12">
    <source>
        <dbReference type="SAM" id="Phobius"/>
    </source>
</evidence>
<feature type="transmembrane region" description="Helical" evidence="12">
    <location>
        <begin position="417"/>
        <end position="440"/>
    </location>
</feature>
<feature type="transmembrane region" description="Helical" evidence="12">
    <location>
        <begin position="90"/>
        <end position="109"/>
    </location>
</feature>
<feature type="transmembrane region" description="Helical" evidence="12">
    <location>
        <begin position="224"/>
        <end position="242"/>
    </location>
</feature>
<comment type="subunit">
    <text evidence="4">Homotrimer.</text>
</comment>
<evidence type="ECO:0000256" key="3">
    <source>
        <dbReference type="ARBA" id="ARBA00010609"/>
    </source>
</evidence>
<protein>
    <recommendedName>
        <fullName evidence="6">Copper-containing nitrite reductase</fullName>
        <ecNumber evidence="5">1.7.2.1</ecNumber>
    </recommendedName>
</protein>
<dbReference type="CDD" id="cd04208">
    <property type="entry name" value="CuRO_2_CuNIR"/>
    <property type="match status" value="1"/>
</dbReference>
<dbReference type="InterPro" id="IPR001287">
    <property type="entry name" value="NO2-reductase_Cu"/>
</dbReference>
<dbReference type="EC" id="1.7.2.1" evidence="5"/>
<feature type="transmembrane region" description="Helical" evidence="12">
    <location>
        <begin position="22"/>
        <end position="43"/>
    </location>
</feature>
<evidence type="ECO:0000259" key="14">
    <source>
        <dbReference type="Pfam" id="PF13473"/>
    </source>
</evidence>
<keyword evidence="12" id="KW-0812">Transmembrane</keyword>
<comment type="cofactor">
    <cofactor evidence="1">
        <name>Cu(+)</name>
        <dbReference type="ChEBI" id="CHEBI:49552"/>
    </cofactor>
</comment>
<feature type="transmembrane region" description="Helical" evidence="12">
    <location>
        <begin position="278"/>
        <end position="295"/>
    </location>
</feature>
<feature type="transmembrane region" description="Helical" evidence="12">
    <location>
        <begin position="49"/>
        <end position="70"/>
    </location>
</feature>
<keyword evidence="7" id="KW-0479">Metal-binding</keyword>
<evidence type="ECO:0000256" key="6">
    <source>
        <dbReference type="ARBA" id="ARBA00017290"/>
    </source>
</evidence>
<organism evidence="15 16">
    <name type="scientific">Lentzea rhizosphaerae</name>
    <dbReference type="NCBI Taxonomy" id="2041025"/>
    <lineage>
        <taxon>Bacteria</taxon>
        <taxon>Bacillati</taxon>
        <taxon>Actinomycetota</taxon>
        <taxon>Actinomycetes</taxon>
        <taxon>Pseudonocardiales</taxon>
        <taxon>Pseudonocardiaceae</taxon>
        <taxon>Lentzea</taxon>
    </lineage>
</organism>
<evidence type="ECO:0000256" key="7">
    <source>
        <dbReference type="ARBA" id="ARBA00022723"/>
    </source>
</evidence>
<proteinExistence type="inferred from homology"/>
<dbReference type="Pfam" id="PF13473">
    <property type="entry name" value="Cupredoxin_1"/>
    <property type="match status" value="1"/>
</dbReference>
<name>A0ABV8BM89_9PSEU</name>
<evidence type="ECO:0000313" key="15">
    <source>
        <dbReference type="EMBL" id="MFC3890415.1"/>
    </source>
</evidence>
<comment type="cofactor">
    <cofactor evidence="2">
        <name>Cu(2+)</name>
        <dbReference type="ChEBI" id="CHEBI:29036"/>
    </cofactor>
</comment>
<feature type="transmembrane region" description="Helical" evidence="12">
    <location>
        <begin position="315"/>
        <end position="341"/>
    </location>
</feature>
<dbReference type="InterPro" id="IPR045087">
    <property type="entry name" value="Cu-oxidase_fam"/>
</dbReference>
<evidence type="ECO:0000259" key="13">
    <source>
        <dbReference type="Pfam" id="PF07732"/>
    </source>
</evidence>
<feature type="transmembrane region" description="Helical" evidence="12">
    <location>
        <begin position="248"/>
        <end position="266"/>
    </location>
</feature>
<feature type="transmembrane region" description="Helical" evidence="12">
    <location>
        <begin position="146"/>
        <end position="171"/>
    </location>
</feature>
<dbReference type="Gene3D" id="2.60.40.420">
    <property type="entry name" value="Cupredoxins - blue copper proteins"/>
    <property type="match status" value="3"/>
</dbReference>
<evidence type="ECO:0000256" key="1">
    <source>
        <dbReference type="ARBA" id="ARBA00001960"/>
    </source>
</evidence>
<dbReference type="EMBL" id="JBHRZI010000004">
    <property type="protein sequence ID" value="MFC3890415.1"/>
    <property type="molecule type" value="Genomic_DNA"/>
</dbReference>
<dbReference type="PANTHER" id="PTHR11709">
    <property type="entry name" value="MULTI-COPPER OXIDASE"/>
    <property type="match status" value="1"/>
</dbReference>
<feature type="transmembrane region" description="Helical" evidence="12">
    <location>
        <begin position="183"/>
        <end position="204"/>
    </location>
</feature>
<keyword evidence="16" id="KW-1185">Reference proteome</keyword>
<feature type="transmembrane region" description="Helical" evidence="12">
    <location>
        <begin position="115"/>
        <end position="134"/>
    </location>
</feature>
<accession>A0ABV8BM89</accession>
<dbReference type="SUPFAM" id="SSF49503">
    <property type="entry name" value="Cupredoxins"/>
    <property type="match status" value="3"/>
</dbReference>
<feature type="transmembrane region" description="Helical" evidence="12">
    <location>
        <begin position="361"/>
        <end position="377"/>
    </location>
</feature>
<evidence type="ECO:0000256" key="8">
    <source>
        <dbReference type="ARBA" id="ARBA00022737"/>
    </source>
</evidence>
<evidence type="ECO:0000313" key="16">
    <source>
        <dbReference type="Proteomes" id="UP001595690"/>
    </source>
</evidence>
<keyword evidence="12" id="KW-0472">Membrane</keyword>
<gene>
    <name evidence="15" type="ORF">ACFOWZ_02940</name>
</gene>